<dbReference type="GO" id="GO:0005737">
    <property type="term" value="C:cytoplasm"/>
    <property type="evidence" value="ECO:0007669"/>
    <property type="project" value="TreeGrafter"/>
</dbReference>
<dbReference type="CDD" id="cd22129">
    <property type="entry name" value="F-box_FBXL22"/>
    <property type="match status" value="1"/>
</dbReference>
<dbReference type="SUPFAM" id="SSF52047">
    <property type="entry name" value="RNI-like"/>
    <property type="match status" value="1"/>
</dbReference>
<dbReference type="PANTHER" id="PTHR13382">
    <property type="entry name" value="MITOCHONDRIAL ATP SYNTHASE COUPLING FACTOR B"/>
    <property type="match status" value="1"/>
</dbReference>
<protein>
    <submittedName>
        <fullName evidence="2">Uncharacterized protein</fullName>
    </submittedName>
</protein>
<dbReference type="Gene3D" id="3.80.10.10">
    <property type="entry name" value="Ribonuclease Inhibitor"/>
    <property type="match status" value="1"/>
</dbReference>
<evidence type="ECO:0000313" key="2">
    <source>
        <dbReference type="Ensembl" id="ENSMUNP00000016246.2"/>
    </source>
</evidence>
<dbReference type="Proteomes" id="UP000694405">
    <property type="component" value="Chromosome 9"/>
</dbReference>
<reference evidence="2" key="3">
    <citation type="submission" date="2025-09" db="UniProtKB">
        <authorList>
            <consortium name="Ensembl"/>
        </authorList>
    </citation>
    <scope>IDENTIFICATION</scope>
</reference>
<reference evidence="2" key="1">
    <citation type="submission" date="2020-03" db="EMBL/GenBank/DDBJ databases">
        <title>Melopsittacus undulatus (budgerigar) genome, bMelUnd1, maternal haplotype with Z.</title>
        <authorList>
            <person name="Gedman G."/>
            <person name="Mountcastle J."/>
            <person name="Haase B."/>
            <person name="Formenti G."/>
            <person name="Wright T."/>
            <person name="Apodaca J."/>
            <person name="Pelan S."/>
            <person name="Chow W."/>
            <person name="Rhie A."/>
            <person name="Howe K."/>
            <person name="Fedrigo O."/>
            <person name="Jarvis E.D."/>
        </authorList>
    </citation>
    <scope>NUCLEOTIDE SEQUENCE [LARGE SCALE GENOMIC DNA]</scope>
</reference>
<dbReference type="Ensembl" id="ENSMUNT00000018687.2">
    <property type="protein sequence ID" value="ENSMUNP00000016246.2"/>
    <property type="gene ID" value="ENSMUNG00000012504.2"/>
</dbReference>
<dbReference type="InterPro" id="IPR006553">
    <property type="entry name" value="Leu-rich_rpt_Cys-con_subtyp"/>
</dbReference>
<keyword evidence="3" id="KW-1185">Reference proteome</keyword>
<dbReference type="AlphaFoldDB" id="A0A8C6NDP1"/>
<dbReference type="InterPro" id="IPR032675">
    <property type="entry name" value="LRR_dom_sf"/>
</dbReference>
<dbReference type="OrthoDB" id="549243at2759"/>
<dbReference type="SMART" id="SM00367">
    <property type="entry name" value="LRR_CC"/>
    <property type="match status" value="3"/>
</dbReference>
<name>A0A8C6NDP1_MELUD</name>
<reference evidence="2" key="2">
    <citation type="submission" date="2025-08" db="UniProtKB">
        <authorList>
            <consortium name="Ensembl"/>
        </authorList>
    </citation>
    <scope>IDENTIFICATION</scope>
</reference>
<evidence type="ECO:0000313" key="3">
    <source>
        <dbReference type="Proteomes" id="UP000694405"/>
    </source>
</evidence>
<accession>A0A8C6NDP1</accession>
<accession>A0A8V5GRV6</accession>
<evidence type="ECO:0000256" key="1">
    <source>
        <dbReference type="ARBA" id="ARBA00022786"/>
    </source>
</evidence>
<dbReference type="InterPro" id="IPR050648">
    <property type="entry name" value="F-box_LRR-repeat"/>
</dbReference>
<keyword evidence="1" id="KW-0833">Ubl conjugation pathway</keyword>
<organism evidence="2 3">
    <name type="scientific">Melopsittacus undulatus</name>
    <name type="common">Budgerigar</name>
    <name type="synonym">Psittacus undulatus</name>
    <dbReference type="NCBI Taxonomy" id="13146"/>
    <lineage>
        <taxon>Eukaryota</taxon>
        <taxon>Metazoa</taxon>
        <taxon>Chordata</taxon>
        <taxon>Craniata</taxon>
        <taxon>Vertebrata</taxon>
        <taxon>Euteleostomi</taxon>
        <taxon>Archelosauria</taxon>
        <taxon>Archosauria</taxon>
        <taxon>Dinosauria</taxon>
        <taxon>Saurischia</taxon>
        <taxon>Theropoda</taxon>
        <taxon>Coelurosauria</taxon>
        <taxon>Aves</taxon>
        <taxon>Neognathae</taxon>
        <taxon>Neoaves</taxon>
        <taxon>Telluraves</taxon>
        <taxon>Australaves</taxon>
        <taxon>Psittaciformes</taxon>
        <taxon>Psittaculidae</taxon>
        <taxon>Melopsittacus</taxon>
    </lineage>
</organism>
<sequence length="348" mass="39640">MLQPPISAPKAQHPPPSVTAQCWSFAGLQGAWKGKPKSLLRKHSHPALLHTSLPVPRTTQEEVHAFISPYSELHQLFAKNKHHSTTIYVQQPSGACEPLQHCLLVIPQGRRLFCLPQGLRQAMHITQLNRECLLHLFSFLDKNSRKSLAKTCHKLLEVFQDPLLWSLLNFHSPVELKKDNFLLGPALKYLSICWYSERVKVCNIEDWMKNSFQKDFCNRHENTVTDFLLEVCNRCPNLLSLTLSGCGHVTDDCILLLLKNCPNLRTLKLENCVRITDQTLEAVTLYGSSLQTLHVDFCRNITQTGLERVREKCPSVTLRAERSANMIPDNKPGKKLMLEKASRKLVQL</sequence>
<gene>
    <name evidence="2" type="primary">LOC101874795</name>
</gene>
<proteinExistence type="predicted"/>
<dbReference type="InterPro" id="IPR036047">
    <property type="entry name" value="F-box-like_dom_sf"/>
</dbReference>
<dbReference type="SUPFAM" id="SSF81383">
    <property type="entry name" value="F-box domain"/>
    <property type="match status" value="1"/>
</dbReference>